<evidence type="ECO:0000313" key="1">
    <source>
        <dbReference type="EMBL" id="VUW84426.1"/>
    </source>
</evidence>
<proteinExistence type="predicted"/>
<dbReference type="AlphaFoldDB" id="A0A564S1T8"/>
<accession>A0A564S1T8</accession>
<protein>
    <submittedName>
        <fullName evidence="1">Uncharacterized protein</fullName>
    </submittedName>
</protein>
<reference evidence="1 2" key="1">
    <citation type="submission" date="2019-07" db="EMBL/GenBank/DDBJ databases">
        <authorList>
            <person name="Chang H.-W."/>
            <person name="Raman A."/>
            <person name="Venkatesh S."/>
            <person name="Gehrig J."/>
        </authorList>
    </citation>
    <scope>NUCLEOTIDE SEQUENCE [LARGE SCALE GENOMIC DNA]</scope>
    <source>
        <strain evidence="1">B.longum_ssp_infantis_4</strain>
    </source>
</reference>
<dbReference type="RefSeq" id="WP_154050677.1">
    <property type="nucleotide sequence ID" value="NZ_CABHML010000069.1"/>
</dbReference>
<dbReference type="Proteomes" id="UP000319252">
    <property type="component" value="Unassembled WGS sequence"/>
</dbReference>
<evidence type="ECO:0000313" key="2">
    <source>
        <dbReference type="Proteomes" id="UP000319252"/>
    </source>
</evidence>
<organism evidence="1 2">
    <name type="scientific">Bifidobacterium longum subsp. infantis</name>
    <dbReference type="NCBI Taxonomy" id="1682"/>
    <lineage>
        <taxon>Bacteria</taxon>
        <taxon>Bacillati</taxon>
        <taxon>Actinomycetota</taxon>
        <taxon>Actinomycetes</taxon>
        <taxon>Bifidobacteriales</taxon>
        <taxon>Bifidobacteriaceae</taxon>
        <taxon>Bifidobacterium</taxon>
    </lineage>
</organism>
<gene>
    <name evidence="1" type="ORF">BLONGUMMC1_01696</name>
</gene>
<dbReference type="EMBL" id="CABHML010000069">
    <property type="protein sequence ID" value="VUW84426.1"/>
    <property type="molecule type" value="Genomic_DNA"/>
</dbReference>
<sequence length="92" mass="9762">MGGRLRFADAIALWESLSADPSTYCGMSAVHMVLPMDATAIITAIQAGGTSFLGDLAPDNAKRPKHVEVTEEEKRAAEASMSSLFGFEKASE</sequence>
<name>A0A564S1T8_BIFLI</name>